<accession>A0A370HCG5</accession>
<comment type="caution">
    <text evidence="2">The sequence shown here is derived from an EMBL/GenBank/DDBJ whole genome shotgun (WGS) entry which is preliminary data.</text>
</comment>
<dbReference type="EMBL" id="QQBB01000014">
    <property type="protein sequence ID" value="RDI52553.1"/>
    <property type="molecule type" value="Genomic_DNA"/>
</dbReference>
<dbReference type="RefSeq" id="WP_114772736.1">
    <property type="nucleotide sequence ID" value="NZ_QQBB01000014.1"/>
</dbReference>
<protein>
    <recommendedName>
        <fullName evidence="1">DUF6894 domain-containing protein</fullName>
    </recommendedName>
</protein>
<keyword evidence="3" id="KW-1185">Reference proteome</keyword>
<dbReference type="OrthoDB" id="8020459at2"/>
<evidence type="ECO:0000313" key="2">
    <source>
        <dbReference type="EMBL" id="RDI52553.1"/>
    </source>
</evidence>
<evidence type="ECO:0000313" key="3">
    <source>
        <dbReference type="Proteomes" id="UP000254925"/>
    </source>
</evidence>
<name>A0A370HCG5_9HYPH</name>
<proteinExistence type="predicted"/>
<dbReference type="Pfam" id="PF21834">
    <property type="entry name" value="DUF6894"/>
    <property type="match status" value="1"/>
</dbReference>
<dbReference type="InterPro" id="IPR054189">
    <property type="entry name" value="DUF6894"/>
</dbReference>
<reference evidence="2 3" key="1">
    <citation type="submission" date="2018-07" db="EMBL/GenBank/DDBJ databases">
        <title>Genomic Encyclopedia of Type Strains, Phase IV (KMG-IV): sequencing the most valuable type-strain genomes for metagenomic binning, comparative biology and taxonomic classification.</title>
        <authorList>
            <person name="Goeker M."/>
        </authorList>
    </citation>
    <scope>NUCLEOTIDE SEQUENCE [LARGE SCALE GENOMIC DNA]</scope>
    <source>
        <strain evidence="2 3">DSM 14364</strain>
    </source>
</reference>
<feature type="domain" description="DUF6894" evidence="1">
    <location>
        <begin position="2"/>
        <end position="70"/>
    </location>
</feature>
<dbReference type="Proteomes" id="UP000254925">
    <property type="component" value="Unassembled WGS sequence"/>
</dbReference>
<dbReference type="AlphaFoldDB" id="A0A370HCG5"/>
<sequence length="75" mass="8580">MRFYFNLVSDHDVILDDTGVEVPDLQTAKIEAAKAIRELRQELSGTKEDWLGWRLEIVCSSGEVLHRVDLGMLLH</sequence>
<evidence type="ECO:0000259" key="1">
    <source>
        <dbReference type="Pfam" id="PF21834"/>
    </source>
</evidence>
<organism evidence="2 3">
    <name type="scientific">Microvirga subterranea</name>
    <dbReference type="NCBI Taxonomy" id="186651"/>
    <lineage>
        <taxon>Bacteria</taxon>
        <taxon>Pseudomonadati</taxon>
        <taxon>Pseudomonadota</taxon>
        <taxon>Alphaproteobacteria</taxon>
        <taxon>Hyphomicrobiales</taxon>
        <taxon>Methylobacteriaceae</taxon>
        <taxon>Microvirga</taxon>
    </lineage>
</organism>
<gene>
    <name evidence="2" type="ORF">DES45_11414</name>
</gene>